<evidence type="ECO:0000256" key="11">
    <source>
        <dbReference type="ARBA" id="ARBA00023014"/>
    </source>
</evidence>
<dbReference type="InterPro" id="IPR007197">
    <property type="entry name" value="rSAM"/>
</dbReference>
<evidence type="ECO:0000259" key="13">
    <source>
        <dbReference type="PROSITE" id="PS51918"/>
    </source>
</evidence>
<evidence type="ECO:0000256" key="9">
    <source>
        <dbReference type="ARBA" id="ARBA00022723"/>
    </source>
</evidence>
<feature type="active site" description="Proton acceptor" evidence="12">
    <location>
        <position position="91"/>
    </location>
</feature>
<dbReference type="GO" id="GO:0000049">
    <property type="term" value="F:tRNA binding"/>
    <property type="evidence" value="ECO:0007669"/>
    <property type="project" value="UniProtKB-UniRule"/>
</dbReference>
<dbReference type="STRING" id="1499966.U14_04936"/>
<dbReference type="GO" id="GO:0070040">
    <property type="term" value="F:rRNA (adenine(2503)-C2-)-methyltransferase activity"/>
    <property type="evidence" value="ECO:0007669"/>
    <property type="project" value="UniProtKB-UniRule"/>
</dbReference>
<dbReference type="GO" id="GO:0051539">
    <property type="term" value="F:4 iron, 4 sulfur cluster binding"/>
    <property type="evidence" value="ECO:0007669"/>
    <property type="project" value="UniProtKB-UniRule"/>
</dbReference>
<evidence type="ECO:0000313" key="14">
    <source>
        <dbReference type="EMBL" id="GAK53669.1"/>
    </source>
</evidence>
<dbReference type="Gene3D" id="1.10.150.530">
    <property type="match status" value="1"/>
</dbReference>
<feature type="binding site" evidence="12">
    <location>
        <begin position="160"/>
        <end position="161"/>
    </location>
    <ligand>
        <name>S-adenosyl-L-methionine</name>
        <dbReference type="ChEBI" id="CHEBI:59789"/>
    </ligand>
</feature>
<keyword evidence="4 12" id="KW-0698">rRNA processing</keyword>
<keyword evidence="3 12" id="KW-0963">Cytoplasm</keyword>
<keyword evidence="5 12" id="KW-0489">Methyltransferase</keyword>
<evidence type="ECO:0000256" key="12">
    <source>
        <dbReference type="HAMAP-Rule" id="MF_01849"/>
    </source>
</evidence>
<keyword evidence="15" id="KW-1185">Reference proteome</keyword>
<name>A0A0S6W1H3_9BACT</name>
<evidence type="ECO:0000256" key="8">
    <source>
        <dbReference type="ARBA" id="ARBA00022694"/>
    </source>
</evidence>
<dbReference type="InterPro" id="IPR013785">
    <property type="entry name" value="Aldolase_TIM"/>
</dbReference>
<keyword evidence="10 12" id="KW-0408">Iron</keyword>
<dbReference type="Pfam" id="PF21016">
    <property type="entry name" value="RlmN_N"/>
    <property type="match status" value="1"/>
</dbReference>
<reference evidence="14" key="1">
    <citation type="journal article" date="2015" name="PeerJ">
        <title>First genomic representation of candidate bacterial phylum KSB3 points to enhanced environmental sensing as a trigger of wastewater bulking.</title>
        <authorList>
            <person name="Sekiguchi Y."/>
            <person name="Ohashi A."/>
            <person name="Parks D.H."/>
            <person name="Yamauchi T."/>
            <person name="Tyson G.W."/>
            <person name="Hugenholtz P."/>
        </authorList>
    </citation>
    <scope>NUCLEOTIDE SEQUENCE [LARGE SCALE GENOMIC DNA]</scope>
</reference>
<organism evidence="14">
    <name type="scientific">Candidatus Moduliflexus flocculans</name>
    <dbReference type="NCBI Taxonomy" id="1499966"/>
    <lineage>
        <taxon>Bacteria</taxon>
        <taxon>Candidatus Moduliflexota</taxon>
        <taxon>Candidatus Moduliflexia</taxon>
        <taxon>Candidatus Moduliflexales</taxon>
        <taxon>Candidatus Moduliflexaceae</taxon>
    </lineage>
</organism>
<proteinExistence type="inferred from homology"/>
<dbReference type="GO" id="GO:0002935">
    <property type="term" value="F:tRNA (adenine(37)-C2)-methyltransferase activity"/>
    <property type="evidence" value="ECO:0007669"/>
    <property type="project" value="UniProtKB-UniRule"/>
</dbReference>
<dbReference type="PANTHER" id="PTHR30544:SF5">
    <property type="entry name" value="RADICAL SAM CORE DOMAIN-CONTAINING PROTEIN"/>
    <property type="match status" value="1"/>
</dbReference>
<dbReference type="NCBIfam" id="TIGR00048">
    <property type="entry name" value="rRNA_mod_RlmN"/>
    <property type="match status" value="1"/>
</dbReference>
<dbReference type="InterPro" id="IPR004383">
    <property type="entry name" value="rRNA_lsu_MTrfase_RlmN/Cfr"/>
</dbReference>
<feature type="binding site" evidence="12">
    <location>
        <position position="111"/>
    </location>
    <ligand>
        <name>[4Fe-4S] cluster</name>
        <dbReference type="ChEBI" id="CHEBI:49883"/>
        <note>4Fe-4S-S-AdoMet</note>
    </ligand>
</feature>
<keyword evidence="8 12" id="KW-0819">tRNA processing</keyword>
<dbReference type="SFLD" id="SFLDS00029">
    <property type="entry name" value="Radical_SAM"/>
    <property type="match status" value="1"/>
</dbReference>
<keyword evidence="9 12" id="KW-0479">Metal-binding</keyword>
<feature type="binding site" evidence="12">
    <location>
        <begin position="215"/>
        <end position="217"/>
    </location>
    <ligand>
        <name>S-adenosyl-L-methionine</name>
        <dbReference type="ChEBI" id="CHEBI:59789"/>
    </ligand>
</feature>
<evidence type="ECO:0000256" key="5">
    <source>
        <dbReference type="ARBA" id="ARBA00022603"/>
    </source>
</evidence>
<dbReference type="HOGENOM" id="CLU_029101_2_0_0"/>
<dbReference type="CDD" id="cd01335">
    <property type="entry name" value="Radical_SAM"/>
    <property type="match status" value="1"/>
</dbReference>
<comment type="catalytic activity">
    <reaction evidence="12">
        <text>adenosine(37) in tRNA + 2 reduced [2Fe-2S]-[ferredoxin] + 2 S-adenosyl-L-methionine = 2-methyladenosine(37) in tRNA + 5'-deoxyadenosine + L-methionine + 2 oxidized [2Fe-2S]-[ferredoxin] + S-adenosyl-L-homocysteine</text>
        <dbReference type="Rhea" id="RHEA:43332"/>
        <dbReference type="Rhea" id="RHEA-COMP:10000"/>
        <dbReference type="Rhea" id="RHEA-COMP:10001"/>
        <dbReference type="Rhea" id="RHEA-COMP:10162"/>
        <dbReference type="Rhea" id="RHEA-COMP:10485"/>
        <dbReference type="ChEBI" id="CHEBI:17319"/>
        <dbReference type="ChEBI" id="CHEBI:33737"/>
        <dbReference type="ChEBI" id="CHEBI:33738"/>
        <dbReference type="ChEBI" id="CHEBI:57844"/>
        <dbReference type="ChEBI" id="CHEBI:57856"/>
        <dbReference type="ChEBI" id="CHEBI:59789"/>
        <dbReference type="ChEBI" id="CHEBI:74411"/>
        <dbReference type="ChEBI" id="CHEBI:74497"/>
        <dbReference type="EC" id="2.1.1.192"/>
    </reaction>
</comment>
<evidence type="ECO:0000256" key="3">
    <source>
        <dbReference type="ARBA" id="ARBA00022490"/>
    </source>
</evidence>
<dbReference type="SFLD" id="SFLDG01062">
    <property type="entry name" value="methyltransferase_(Class_A)"/>
    <property type="match status" value="1"/>
</dbReference>
<comment type="function">
    <text evidence="12">Specifically methylates position 2 of adenine 2503 in 23S rRNA and position 2 of adenine 37 in tRNAs.</text>
</comment>
<dbReference type="Gene3D" id="3.20.20.70">
    <property type="entry name" value="Aldolase class I"/>
    <property type="match status" value="1"/>
</dbReference>
<keyword evidence="6 12" id="KW-0808">Transferase</keyword>
<dbReference type="GO" id="GO:0046872">
    <property type="term" value="F:metal ion binding"/>
    <property type="evidence" value="ECO:0007669"/>
    <property type="project" value="UniProtKB-KW"/>
</dbReference>
<evidence type="ECO:0000256" key="2">
    <source>
        <dbReference type="ARBA" id="ARBA00022485"/>
    </source>
</evidence>
<keyword evidence="2 12" id="KW-0004">4Fe-4S</keyword>
<sequence length="347" mass="39073">MNDLLLNHTFAELQELAKTAGQPAYRARQLMEWMYQQRAASFDELTNLPKRWRETLEQTTLLNPFRSTTTQVSADQTRKYLFELHDGRFIESVCIPMKEHFTLCISTQAGCPLACAFCLTGKQGFFRNLQPGEILGQILAVQRDAATTSRISNIVLMGMGEPLLNYDNVTKAIRLMLAEEGLNFSNRKITLSTAGIVPGMEKLGREDFTINLAVSLNAPNNAIRSQLMPINNTYPLDMLLDACRRYPLQERRRITFEYILVDQVNDAPEHARQVADILQGIRCKINLIPLNANPDSPYKPPSEQTLLAFQEILAHRGYSAFIRASKGADISAACGQLSGKYQERTPD</sequence>
<dbReference type="InterPro" id="IPR027492">
    <property type="entry name" value="RNA_MTrfase_RlmN"/>
</dbReference>
<dbReference type="InterPro" id="IPR058240">
    <property type="entry name" value="rSAM_sf"/>
</dbReference>
<evidence type="ECO:0000256" key="4">
    <source>
        <dbReference type="ARBA" id="ARBA00022552"/>
    </source>
</evidence>
<dbReference type="GO" id="GO:0005737">
    <property type="term" value="C:cytoplasm"/>
    <property type="evidence" value="ECO:0007669"/>
    <property type="project" value="UniProtKB-SubCell"/>
</dbReference>
<feature type="domain" description="Radical SAM core" evidence="13">
    <location>
        <begin position="97"/>
        <end position="323"/>
    </location>
</feature>
<comment type="subcellular location">
    <subcellularLocation>
        <location evidence="1 12">Cytoplasm</location>
    </subcellularLocation>
</comment>
<keyword evidence="11 12" id="KW-0411">Iron-sulfur</keyword>
<comment type="cofactor">
    <cofactor evidence="12">
        <name>[4Fe-4S] cluster</name>
        <dbReference type="ChEBI" id="CHEBI:49883"/>
    </cofactor>
    <text evidence="12">Binds 1 [4Fe-4S] cluster. The cluster is coordinated with 3 cysteines and an exchangeable S-adenosyl-L-methionine.</text>
</comment>
<dbReference type="GO" id="GO:0030488">
    <property type="term" value="P:tRNA methylation"/>
    <property type="evidence" value="ECO:0007669"/>
    <property type="project" value="UniProtKB-UniRule"/>
</dbReference>
<evidence type="ECO:0000313" key="15">
    <source>
        <dbReference type="Proteomes" id="UP000030700"/>
    </source>
</evidence>
<comment type="similarity">
    <text evidence="12">Belongs to the radical SAM superfamily. RlmN family.</text>
</comment>
<comment type="caution">
    <text evidence="12">Lacks conserved residue(s) required for the propagation of feature annotation.</text>
</comment>
<dbReference type="FunFam" id="3.20.20.70:FF:000014">
    <property type="entry name" value="Probable dual-specificity RNA methyltransferase RlmN"/>
    <property type="match status" value="1"/>
</dbReference>
<dbReference type="HAMAP" id="MF_01849">
    <property type="entry name" value="RNA_methyltr_RlmN"/>
    <property type="match status" value="1"/>
</dbReference>
<comment type="miscellaneous">
    <text evidence="12">Reaction proceeds by a ping-pong mechanism involving intermediate methylation of a conserved cysteine residue.</text>
</comment>
<dbReference type="Pfam" id="PF04055">
    <property type="entry name" value="Radical_SAM"/>
    <property type="match status" value="1"/>
</dbReference>
<evidence type="ECO:0000256" key="7">
    <source>
        <dbReference type="ARBA" id="ARBA00022691"/>
    </source>
</evidence>
<comment type="catalytic activity">
    <reaction evidence="12">
        <text>adenosine(2503) in 23S rRNA + 2 reduced [2Fe-2S]-[ferredoxin] + 2 S-adenosyl-L-methionine = 2-methyladenosine(2503) in 23S rRNA + 5'-deoxyadenosine + L-methionine + 2 oxidized [2Fe-2S]-[ferredoxin] + S-adenosyl-L-homocysteine</text>
        <dbReference type="Rhea" id="RHEA:42916"/>
        <dbReference type="Rhea" id="RHEA-COMP:10000"/>
        <dbReference type="Rhea" id="RHEA-COMP:10001"/>
        <dbReference type="Rhea" id="RHEA-COMP:10152"/>
        <dbReference type="Rhea" id="RHEA-COMP:10282"/>
        <dbReference type="ChEBI" id="CHEBI:17319"/>
        <dbReference type="ChEBI" id="CHEBI:33737"/>
        <dbReference type="ChEBI" id="CHEBI:33738"/>
        <dbReference type="ChEBI" id="CHEBI:57844"/>
        <dbReference type="ChEBI" id="CHEBI:57856"/>
        <dbReference type="ChEBI" id="CHEBI:59789"/>
        <dbReference type="ChEBI" id="CHEBI:74411"/>
        <dbReference type="ChEBI" id="CHEBI:74497"/>
        <dbReference type="EC" id="2.1.1.192"/>
    </reaction>
</comment>
<dbReference type="InterPro" id="IPR040072">
    <property type="entry name" value="Methyltransferase_A"/>
</dbReference>
<feature type="binding site" evidence="12">
    <location>
        <position position="115"/>
    </location>
    <ligand>
        <name>[4Fe-4S] cluster</name>
        <dbReference type="ChEBI" id="CHEBI:49883"/>
        <note>4Fe-4S-S-AdoMet</note>
    </ligand>
</feature>
<dbReference type="InterPro" id="IPR048641">
    <property type="entry name" value="RlmN_N"/>
</dbReference>
<feature type="active site" description="S-methylcysteine intermediate" evidence="12">
    <location>
        <position position="334"/>
    </location>
</feature>
<feature type="binding site" evidence="12">
    <location>
        <position position="291"/>
    </location>
    <ligand>
        <name>S-adenosyl-L-methionine</name>
        <dbReference type="ChEBI" id="CHEBI:59789"/>
    </ligand>
</feature>
<dbReference type="EMBL" id="DF820459">
    <property type="protein sequence ID" value="GAK53669.1"/>
    <property type="molecule type" value="Genomic_DNA"/>
</dbReference>
<dbReference type="GO" id="GO:0019843">
    <property type="term" value="F:rRNA binding"/>
    <property type="evidence" value="ECO:0007669"/>
    <property type="project" value="UniProtKB-UniRule"/>
</dbReference>
<evidence type="ECO:0000256" key="6">
    <source>
        <dbReference type="ARBA" id="ARBA00022679"/>
    </source>
</evidence>
<protein>
    <recommendedName>
        <fullName evidence="12">Probable dual-specificity RNA methyltransferase RlmN</fullName>
        <ecNumber evidence="12">2.1.1.192</ecNumber>
    </recommendedName>
    <alternativeName>
        <fullName evidence="12">23S rRNA (adenine(2503)-C(2))-methyltransferase</fullName>
    </alternativeName>
    <alternativeName>
        <fullName evidence="12">23S rRNA m2A2503 methyltransferase</fullName>
    </alternativeName>
    <alternativeName>
        <fullName evidence="12">Ribosomal RNA large subunit methyltransferase N</fullName>
    </alternativeName>
    <alternativeName>
        <fullName evidence="12">tRNA (adenine(37)-C(2))-methyltransferase</fullName>
    </alternativeName>
    <alternativeName>
        <fullName evidence="12">tRNA m2A37 methyltransferase</fullName>
    </alternativeName>
</protein>
<accession>A0A0S6W1H3</accession>
<dbReference type="PANTHER" id="PTHR30544">
    <property type="entry name" value="23S RRNA METHYLTRANSFERASE"/>
    <property type="match status" value="1"/>
</dbReference>
<dbReference type="AlphaFoldDB" id="A0A0S6W1H3"/>
<keyword evidence="7 12" id="KW-0949">S-adenosyl-L-methionine</keyword>
<feature type="binding site" evidence="12">
    <location>
        <position position="118"/>
    </location>
    <ligand>
        <name>[4Fe-4S] cluster</name>
        <dbReference type="ChEBI" id="CHEBI:49883"/>
        <note>4Fe-4S-S-AdoMet</note>
    </ligand>
</feature>
<evidence type="ECO:0000256" key="10">
    <source>
        <dbReference type="ARBA" id="ARBA00023004"/>
    </source>
</evidence>
<dbReference type="PIRSF" id="PIRSF006004">
    <property type="entry name" value="CHP00048"/>
    <property type="match status" value="1"/>
</dbReference>
<dbReference type="PROSITE" id="PS51918">
    <property type="entry name" value="RADICAL_SAM"/>
    <property type="match status" value="1"/>
</dbReference>
<feature type="binding site" evidence="12">
    <location>
        <position position="192"/>
    </location>
    <ligand>
        <name>S-adenosyl-L-methionine</name>
        <dbReference type="ChEBI" id="CHEBI:59789"/>
    </ligand>
</feature>
<keyword evidence="12" id="KW-1015">Disulfide bond</keyword>
<dbReference type="GO" id="GO:0070475">
    <property type="term" value="P:rRNA base methylation"/>
    <property type="evidence" value="ECO:0007669"/>
    <property type="project" value="UniProtKB-UniRule"/>
</dbReference>
<dbReference type="SFLD" id="SFLDF00275">
    <property type="entry name" value="adenosine_C2_methyltransferase"/>
    <property type="match status" value="1"/>
</dbReference>
<dbReference type="Proteomes" id="UP000030700">
    <property type="component" value="Unassembled WGS sequence"/>
</dbReference>
<dbReference type="EC" id="2.1.1.192" evidence="12"/>
<dbReference type="SUPFAM" id="SSF102114">
    <property type="entry name" value="Radical SAM enzymes"/>
    <property type="match status" value="1"/>
</dbReference>
<evidence type="ECO:0000256" key="1">
    <source>
        <dbReference type="ARBA" id="ARBA00004496"/>
    </source>
</evidence>
<gene>
    <name evidence="12" type="primary">rlmN</name>
    <name evidence="14" type="ORF">U14_04936</name>
</gene>